<name>A0AAN7U870_9MYCE</name>
<sequence length="234" mass="28165">MKTIFLLFSIFFILFLNKIVHGQQEKIKGNFKNEINNKLNRNEFFLEDYQKLIKELKGYDSKKIDYYDIFISNSELEARKYISQEFLSQYKIFYRDELDKDLNHLLDFNELKSFLKNSKGSEYTDNYIYEFIKKYDNNNNNNNNNNTINFPTFLQACISFHSNFQNLDPTWKFILNDVSIDRTEEMNSIAQVALARYQRMRREYNKAMTDIDNELATNLDTFKTEYEQLTGKKL</sequence>
<evidence type="ECO:0000256" key="1">
    <source>
        <dbReference type="SAM" id="SignalP"/>
    </source>
</evidence>
<keyword evidence="3" id="KW-1185">Reference proteome</keyword>
<protein>
    <submittedName>
        <fullName evidence="2">Uncharacterized protein</fullName>
    </submittedName>
</protein>
<accession>A0AAN7U870</accession>
<dbReference type="EMBL" id="JAVFKY010000001">
    <property type="protein sequence ID" value="KAK5583967.1"/>
    <property type="molecule type" value="Genomic_DNA"/>
</dbReference>
<proteinExistence type="predicted"/>
<comment type="caution">
    <text evidence="2">The sequence shown here is derived from an EMBL/GenBank/DDBJ whole genome shotgun (WGS) entry which is preliminary data.</text>
</comment>
<evidence type="ECO:0000313" key="2">
    <source>
        <dbReference type="EMBL" id="KAK5583967.1"/>
    </source>
</evidence>
<dbReference type="Proteomes" id="UP001344447">
    <property type="component" value="Unassembled WGS sequence"/>
</dbReference>
<feature type="signal peptide" evidence="1">
    <location>
        <begin position="1"/>
        <end position="22"/>
    </location>
</feature>
<dbReference type="AlphaFoldDB" id="A0AAN7U870"/>
<dbReference type="Gene3D" id="1.10.238.10">
    <property type="entry name" value="EF-hand"/>
    <property type="match status" value="1"/>
</dbReference>
<dbReference type="InterPro" id="IPR011992">
    <property type="entry name" value="EF-hand-dom_pair"/>
</dbReference>
<keyword evidence="1" id="KW-0732">Signal</keyword>
<feature type="chain" id="PRO_5043037916" evidence="1">
    <location>
        <begin position="23"/>
        <end position="234"/>
    </location>
</feature>
<dbReference type="SUPFAM" id="SSF47473">
    <property type="entry name" value="EF-hand"/>
    <property type="match status" value="1"/>
</dbReference>
<organism evidence="2 3">
    <name type="scientific">Dictyostelium firmibasis</name>
    <dbReference type="NCBI Taxonomy" id="79012"/>
    <lineage>
        <taxon>Eukaryota</taxon>
        <taxon>Amoebozoa</taxon>
        <taxon>Evosea</taxon>
        <taxon>Eumycetozoa</taxon>
        <taxon>Dictyostelia</taxon>
        <taxon>Dictyosteliales</taxon>
        <taxon>Dictyosteliaceae</taxon>
        <taxon>Dictyostelium</taxon>
    </lineage>
</organism>
<gene>
    <name evidence="2" type="ORF">RB653_005573</name>
</gene>
<reference evidence="2 3" key="1">
    <citation type="submission" date="2023-11" db="EMBL/GenBank/DDBJ databases">
        <title>Dfirmibasis_genome.</title>
        <authorList>
            <person name="Edelbroek B."/>
            <person name="Kjellin J."/>
            <person name="Jerlstrom-Hultqvist J."/>
            <person name="Soderbom F."/>
        </authorList>
    </citation>
    <scope>NUCLEOTIDE SEQUENCE [LARGE SCALE GENOMIC DNA]</scope>
    <source>
        <strain evidence="2 3">TNS-C-14</strain>
    </source>
</reference>
<evidence type="ECO:0000313" key="3">
    <source>
        <dbReference type="Proteomes" id="UP001344447"/>
    </source>
</evidence>